<dbReference type="EMBL" id="BAAABY010000009">
    <property type="protein sequence ID" value="GAA0449990.1"/>
    <property type="molecule type" value="Genomic_DNA"/>
</dbReference>
<dbReference type="InterPro" id="IPR000073">
    <property type="entry name" value="AB_hydrolase_1"/>
</dbReference>
<comment type="caution">
    <text evidence="5">The sequence shown here is derived from an EMBL/GenBank/DDBJ whole genome shotgun (WGS) entry which is preliminary data.</text>
</comment>
<dbReference type="Pfam" id="PF00561">
    <property type="entry name" value="Abhydrolase_1"/>
    <property type="match status" value="1"/>
</dbReference>
<keyword evidence="2 5" id="KW-0378">Hydrolase</keyword>
<evidence type="ECO:0000259" key="3">
    <source>
        <dbReference type="Pfam" id="PF00561"/>
    </source>
</evidence>
<evidence type="ECO:0000256" key="1">
    <source>
        <dbReference type="ARBA" id="ARBA00010088"/>
    </source>
</evidence>
<dbReference type="InterPro" id="IPR029058">
    <property type="entry name" value="AB_hydrolase_fold"/>
</dbReference>
<protein>
    <submittedName>
        <fullName evidence="5">Alpha/beta hydrolase</fullName>
    </submittedName>
</protein>
<gene>
    <name evidence="5" type="ORF">GCM10010361_12570</name>
</gene>
<evidence type="ECO:0000313" key="5">
    <source>
        <dbReference type="EMBL" id="GAA0449990.1"/>
    </source>
</evidence>
<name>A0ABN0ZJM7_9ACTN</name>
<comment type="similarity">
    <text evidence="1">Belongs to the peptidase S33 family.</text>
</comment>
<sequence length="510" mass="53456">MALGVALTVMGGEIGAVAAPTGGDVGPAGSYRVRWAPCTGAGQSGFECASVPAPLDYAHPGAATIDLAVIRHRAQGAGRALGTVFFNPGGPGGPGTQDLPAWYSLFPAGVRERFDLVSWDPRGVGESAPVRCFDDDAHGAAFFAGTPVGVPVGGREQNRWITTYEKFGALCRQRNGALLKHVSTADSARDLDRLRAAVGRARTHYWGVSYGTLLGATYRNMFPDRTGRMILDGNVSPTAWTNNGDDRARGTTTGLRIGADGAQATLRAFLDLCGTAGPAKCPFSAGNPEATRKKFTSLLTRLKKAPIPYQGTPITYGAAVSSVAGLLDVMPAQPAAGFPGWSFLAGFLQTLARGGSDGPGSPAGYDLREQGYAIECGDSPNPDDPRAFIPIGNRAQRRYGPLAPTISWADEPCAGWKATATDRYTGPWNRPTGTPALVIGNTFDPSTPHHNSVTMARLLDRARLLTVNGYGHTALLNPSTCAGRAETAYLINATLPPPGTTCTQDSKPFP</sequence>
<reference evidence="5 6" key="1">
    <citation type="journal article" date="2019" name="Int. J. Syst. Evol. Microbiol.">
        <title>The Global Catalogue of Microorganisms (GCM) 10K type strain sequencing project: providing services to taxonomists for standard genome sequencing and annotation.</title>
        <authorList>
            <consortium name="The Broad Institute Genomics Platform"/>
            <consortium name="The Broad Institute Genome Sequencing Center for Infectious Disease"/>
            <person name="Wu L."/>
            <person name="Ma J."/>
        </authorList>
    </citation>
    <scope>NUCLEOTIDE SEQUENCE [LARGE SCALE GENOMIC DNA]</scope>
    <source>
        <strain evidence="5 6">JCM 4805</strain>
    </source>
</reference>
<evidence type="ECO:0000256" key="2">
    <source>
        <dbReference type="ARBA" id="ARBA00022801"/>
    </source>
</evidence>
<dbReference type="InterPro" id="IPR051601">
    <property type="entry name" value="Serine_prot/Carboxylest_S33"/>
</dbReference>
<dbReference type="PANTHER" id="PTHR43248:SF25">
    <property type="entry name" value="AB HYDROLASE-1 DOMAIN-CONTAINING PROTEIN-RELATED"/>
    <property type="match status" value="1"/>
</dbReference>
<feature type="domain" description="Peptidase S33 tripeptidyl aminopeptidase-like C-terminal" evidence="4">
    <location>
        <begin position="407"/>
        <end position="502"/>
    </location>
</feature>
<keyword evidence="6" id="KW-1185">Reference proteome</keyword>
<organism evidence="5 6">
    <name type="scientific">Streptomyces olivaceiscleroticus</name>
    <dbReference type="NCBI Taxonomy" id="68245"/>
    <lineage>
        <taxon>Bacteria</taxon>
        <taxon>Bacillati</taxon>
        <taxon>Actinomycetota</taxon>
        <taxon>Actinomycetes</taxon>
        <taxon>Kitasatosporales</taxon>
        <taxon>Streptomycetaceae</taxon>
        <taxon>Streptomyces</taxon>
    </lineage>
</organism>
<evidence type="ECO:0000313" key="6">
    <source>
        <dbReference type="Proteomes" id="UP001500909"/>
    </source>
</evidence>
<dbReference type="PANTHER" id="PTHR43248">
    <property type="entry name" value="2-SUCCINYL-6-HYDROXY-2,4-CYCLOHEXADIENE-1-CARBOXYLATE SYNTHASE"/>
    <property type="match status" value="1"/>
</dbReference>
<dbReference type="Proteomes" id="UP001500909">
    <property type="component" value="Unassembled WGS sequence"/>
</dbReference>
<evidence type="ECO:0000259" key="4">
    <source>
        <dbReference type="Pfam" id="PF08386"/>
    </source>
</evidence>
<proteinExistence type="inferred from homology"/>
<accession>A0ABN0ZJM7</accession>
<dbReference type="GO" id="GO:0016787">
    <property type="term" value="F:hydrolase activity"/>
    <property type="evidence" value="ECO:0007669"/>
    <property type="project" value="UniProtKB-KW"/>
</dbReference>
<dbReference type="Gene3D" id="3.40.50.1820">
    <property type="entry name" value="alpha/beta hydrolase"/>
    <property type="match status" value="1"/>
</dbReference>
<dbReference type="SUPFAM" id="SSF53474">
    <property type="entry name" value="alpha/beta-Hydrolases"/>
    <property type="match status" value="1"/>
</dbReference>
<dbReference type="InterPro" id="IPR013595">
    <property type="entry name" value="Pept_S33_TAP-like_C"/>
</dbReference>
<feature type="domain" description="AB hydrolase-1" evidence="3">
    <location>
        <begin position="83"/>
        <end position="238"/>
    </location>
</feature>
<dbReference type="Pfam" id="PF08386">
    <property type="entry name" value="Abhydrolase_4"/>
    <property type="match status" value="1"/>
</dbReference>